<gene>
    <name evidence="1" type="ORF">AC625_22185</name>
</gene>
<protein>
    <submittedName>
        <fullName evidence="1">Renal dipeptidase</fullName>
    </submittedName>
</protein>
<dbReference type="STRING" id="1679170.AC625_22185"/>
<keyword evidence="2" id="KW-1185">Reference proteome</keyword>
<name>A0A0K9H062_9BACI</name>
<comment type="caution">
    <text evidence="1">The sequence shown here is derived from an EMBL/GenBank/DDBJ whole genome shotgun (WGS) entry which is preliminary data.</text>
</comment>
<reference evidence="2" key="1">
    <citation type="submission" date="2015-07" db="EMBL/GenBank/DDBJ databases">
        <title>Genome sequencing project for genomic taxonomy and phylogenomics of Bacillus-like bacteria.</title>
        <authorList>
            <person name="Liu B."/>
            <person name="Wang J."/>
            <person name="Zhu Y."/>
            <person name="Liu G."/>
            <person name="Chen Q."/>
            <person name="Chen Z."/>
            <person name="Lan J."/>
            <person name="Che J."/>
            <person name="Ge C."/>
            <person name="Shi H."/>
            <person name="Pan Z."/>
            <person name="Liu X."/>
        </authorList>
    </citation>
    <scope>NUCLEOTIDE SEQUENCE [LARGE SCALE GENOMIC DNA]</scope>
    <source>
        <strain evidence="2">FJAT-27997</strain>
    </source>
</reference>
<evidence type="ECO:0000313" key="1">
    <source>
        <dbReference type="EMBL" id="KMY51902.1"/>
    </source>
</evidence>
<dbReference type="OrthoDB" id="9773927at2"/>
<evidence type="ECO:0000313" key="2">
    <source>
        <dbReference type="Proteomes" id="UP000037146"/>
    </source>
</evidence>
<dbReference type="AlphaFoldDB" id="A0A0K9H062"/>
<dbReference type="EMBL" id="LFZW01000001">
    <property type="protein sequence ID" value="KMY51902.1"/>
    <property type="molecule type" value="Genomic_DNA"/>
</dbReference>
<organism evidence="1 2">
    <name type="scientific">Peribacillus loiseleuriae</name>
    <dbReference type="NCBI Taxonomy" id="1679170"/>
    <lineage>
        <taxon>Bacteria</taxon>
        <taxon>Bacillati</taxon>
        <taxon>Bacillota</taxon>
        <taxon>Bacilli</taxon>
        <taxon>Bacillales</taxon>
        <taxon>Bacillaceae</taxon>
        <taxon>Peribacillus</taxon>
    </lineage>
</organism>
<sequence>MNNNNNLNLALIPKELTFILEILNEKSDDLLLQKSEVWLKEIDWHLFFKQAMHHRVYPLLFSKLKKHENLVPLNVLQTLQHEYKRNTFQMLHLTAEMEKVSELLTDHHIQILFLKGPMLGSELYGDISLRTSGDLDVLVPLEKLSKVEDILIQNGYEKNDYFQTVLSDWKWRHHHITFFHPKTNIKLEVHWRLNPGPSMEPCFNELWERKRISEITSYPTYILGNEDLFFFLVTHGARHGWSRLRWLIDIHQIVKKEQDWVALNKTLRKYHYQQLGGQAMLLSSELLGTTISKGMKPLIQGSHSKQLAQKTIFYLERMVNLHTEPVPEDISKFHQRYLYSLMSTQQKFLYILSWMYPYPTDVETLPLPKKIHFLYFPLRPILCMWRKMRKQAFS</sequence>
<dbReference type="Proteomes" id="UP000037146">
    <property type="component" value="Unassembled WGS sequence"/>
</dbReference>
<dbReference type="Pfam" id="PF14907">
    <property type="entry name" value="NTP_transf_5"/>
    <property type="match status" value="1"/>
</dbReference>
<proteinExistence type="predicted"/>
<accession>A0A0K9H062</accession>
<dbReference type="PATRIC" id="fig|1679170.3.peg.5000"/>
<dbReference type="RefSeq" id="WP_049683256.1">
    <property type="nucleotide sequence ID" value="NZ_LFZW01000001.1"/>
</dbReference>
<dbReference type="InterPro" id="IPR039498">
    <property type="entry name" value="NTP_transf_5"/>
</dbReference>